<sequence>MDKNLGRPSVMCLETIAPGCLKRQPSPNDRPEYSDVEDTQNPKKQGPPKYSDDQRIAILYLHIMLEMQWDKALKVFKTKYPGERTVQGLQSEAYRYMDEWNMVKARQESSHTRKKKNKTIFRKKIAEKKKNDLLKELEKAFGSAKTT</sequence>
<dbReference type="Proteomes" id="UP000800200">
    <property type="component" value="Unassembled WGS sequence"/>
</dbReference>
<dbReference type="OrthoDB" id="3954166at2759"/>
<dbReference type="EMBL" id="ML994622">
    <property type="protein sequence ID" value="KAF2188781.1"/>
    <property type="molecule type" value="Genomic_DNA"/>
</dbReference>
<reference evidence="2" key="1">
    <citation type="journal article" date="2020" name="Stud. Mycol.">
        <title>101 Dothideomycetes genomes: a test case for predicting lifestyles and emergence of pathogens.</title>
        <authorList>
            <person name="Haridas S."/>
            <person name="Albert R."/>
            <person name="Binder M."/>
            <person name="Bloem J."/>
            <person name="Labutti K."/>
            <person name="Salamov A."/>
            <person name="Andreopoulos B."/>
            <person name="Baker S."/>
            <person name="Barry K."/>
            <person name="Bills G."/>
            <person name="Bluhm B."/>
            <person name="Cannon C."/>
            <person name="Castanera R."/>
            <person name="Culley D."/>
            <person name="Daum C."/>
            <person name="Ezra D."/>
            <person name="Gonzalez J."/>
            <person name="Henrissat B."/>
            <person name="Kuo A."/>
            <person name="Liang C."/>
            <person name="Lipzen A."/>
            <person name="Lutzoni F."/>
            <person name="Magnuson J."/>
            <person name="Mondo S."/>
            <person name="Nolan M."/>
            <person name="Ohm R."/>
            <person name="Pangilinan J."/>
            <person name="Park H.-J."/>
            <person name="Ramirez L."/>
            <person name="Alfaro M."/>
            <person name="Sun H."/>
            <person name="Tritt A."/>
            <person name="Yoshinaga Y."/>
            <person name="Zwiers L.-H."/>
            <person name="Turgeon B."/>
            <person name="Goodwin S."/>
            <person name="Spatafora J."/>
            <person name="Crous P."/>
            <person name="Grigoriev I."/>
        </authorList>
    </citation>
    <scope>NUCLEOTIDE SEQUENCE</scope>
    <source>
        <strain evidence="2">CBS 207.26</strain>
    </source>
</reference>
<dbReference type="AlphaFoldDB" id="A0A6A6EA94"/>
<feature type="region of interest" description="Disordered" evidence="1">
    <location>
        <begin position="17"/>
        <end position="51"/>
    </location>
</feature>
<proteinExistence type="predicted"/>
<keyword evidence="3" id="KW-1185">Reference proteome</keyword>
<evidence type="ECO:0000256" key="1">
    <source>
        <dbReference type="SAM" id="MobiDB-lite"/>
    </source>
</evidence>
<accession>A0A6A6EA94</accession>
<gene>
    <name evidence="2" type="ORF">K469DRAFT_702484</name>
</gene>
<evidence type="ECO:0000313" key="2">
    <source>
        <dbReference type="EMBL" id="KAF2188781.1"/>
    </source>
</evidence>
<protein>
    <submittedName>
        <fullName evidence="2">Uncharacterized protein</fullName>
    </submittedName>
</protein>
<organism evidence="2 3">
    <name type="scientific">Zopfia rhizophila CBS 207.26</name>
    <dbReference type="NCBI Taxonomy" id="1314779"/>
    <lineage>
        <taxon>Eukaryota</taxon>
        <taxon>Fungi</taxon>
        <taxon>Dikarya</taxon>
        <taxon>Ascomycota</taxon>
        <taxon>Pezizomycotina</taxon>
        <taxon>Dothideomycetes</taxon>
        <taxon>Dothideomycetes incertae sedis</taxon>
        <taxon>Zopfiaceae</taxon>
        <taxon>Zopfia</taxon>
    </lineage>
</organism>
<name>A0A6A6EA94_9PEZI</name>
<evidence type="ECO:0000313" key="3">
    <source>
        <dbReference type="Proteomes" id="UP000800200"/>
    </source>
</evidence>